<evidence type="ECO:0000256" key="2">
    <source>
        <dbReference type="ARBA" id="ARBA00022692"/>
    </source>
</evidence>
<sequence length="461" mass="49862">MTGIAGGRALSEFMGIHGKGKNWPAASFSLTQGTFVLVTGRLGDVYGHKVLLLIGGFTFTLWTFICCASSNFAVFNIARALAGFGSALIMPNAIGIIGTTYPPGRMRNLVLGSFGATGPLGGYVGGIVGGLIFEHSSWKWLFIFIGIFGTITFLPLYFLLPKNAPADRDGHIDWPGAALVSAGFILFNVVWNQAPEVGWSTTYEIALLVVAMLLLITFGAWEHLFARHPIMPMKIFKAPSFLPLVVVVLLSYMSFGNLQWYMVLWQQDVRGWSVLQFSLGWTPFAIVGTLGAGLAAWLIPRIAAQWIIAIGAVSTLISNVLVVTMPAQQIYWAQIFPATILISFCPDFIYTAAQIVASNSVSHRDQGIAGSLIGALNLYGCSLGIGFGSTVEAYIEGKRGDILFGYRAALYFGIALAAIAIMLDVFLVRVGKDERQGWDEDVAEENLGRHSHDSCVTNPMV</sequence>
<dbReference type="OrthoDB" id="440755at2759"/>
<feature type="domain" description="Major facilitator superfamily (MFS) profile" evidence="6">
    <location>
        <begin position="1"/>
        <end position="432"/>
    </location>
</feature>
<proteinExistence type="predicted"/>
<dbReference type="PANTHER" id="PTHR42718">
    <property type="entry name" value="MAJOR FACILITATOR SUPERFAMILY MULTIDRUG TRANSPORTER MFSC"/>
    <property type="match status" value="1"/>
</dbReference>
<feature type="transmembrane region" description="Helical" evidence="5">
    <location>
        <begin position="408"/>
        <end position="428"/>
    </location>
</feature>
<dbReference type="GO" id="GO:0022857">
    <property type="term" value="F:transmembrane transporter activity"/>
    <property type="evidence" value="ECO:0007669"/>
    <property type="project" value="InterPro"/>
</dbReference>
<feature type="transmembrane region" description="Helical" evidence="5">
    <location>
        <begin position="306"/>
        <end position="325"/>
    </location>
</feature>
<keyword evidence="3 5" id="KW-1133">Transmembrane helix</keyword>
<evidence type="ECO:0000259" key="6">
    <source>
        <dbReference type="PROSITE" id="PS50850"/>
    </source>
</evidence>
<evidence type="ECO:0000313" key="7">
    <source>
        <dbReference type="EMBL" id="KJK65825.1"/>
    </source>
</evidence>
<dbReference type="InterPro" id="IPR036259">
    <property type="entry name" value="MFS_trans_sf"/>
</dbReference>
<protein>
    <submittedName>
        <fullName evidence="7">Drug resistance transporter EmrB/QacA subfamily protein</fullName>
    </submittedName>
</protein>
<evidence type="ECO:0000313" key="8">
    <source>
        <dbReference type="Proteomes" id="UP000033540"/>
    </source>
</evidence>
<reference evidence="7 8" key="1">
    <citation type="submission" date="2015-02" db="EMBL/GenBank/DDBJ databases">
        <title>Draft genome sequence of Aspergillus parasiticus SU-1.</title>
        <authorList>
            <person name="Yu J."/>
            <person name="Fedorova N."/>
            <person name="Yin Y."/>
            <person name="Losada L."/>
            <person name="Zafar N."/>
            <person name="Taujale R."/>
            <person name="Ehrlich K.C."/>
            <person name="Bhatnagar D."/>
            <person name="Cleveland T.E."/>
            <person name="Bennett J.W."/>
            <person name="Nierman W.C."/>
        </authorList>
    </citation>
    <scope>NUCLEOTIDE SEQUENCE [LARGE SCALE GENOMIC DNA]</scope>
    <source>
        <strain evidence="8">ATCC 56775 / NRRL 5862 / SRRC 143 / SU-1</strain>
    </source>
</reference>
<feature type="transmembrane region" description="Helical" evidence="5">
    <location>
        <begin position="331"/>
        <end position="356"/>
    </location>
</feature>
<dbReference type="EMBL" id="JZEE01000334">
    <property type="protein sequence ID" value="KJK65825.1"/>
    <property type="molecule type" value="Genomic_DNA"/>
</dbReference>
<feature type="transmembrane region" description="Helical" evidence="5">
    <location>
        <begin position="77"/>
        <end position="97"/>
    </location>
</feature>
<accession>A0A0F0IDR2</accession>
<dbReference type="PANTHER" id="PTHR42718:SF41">
    <property type="entry name" value="MFS TRANSPORTER OF UNKOWN SPECIFICITY (AFU_ORTHOLOGUE AFUA_5G09940)-RELATED"/>
    <property type="match status" value="1"/>
</dbReference>
<comment type="subcellular location">
    <subcellularLocation>
        <location evidence="1">Membrane</location>
        <topology evidence="1">Multi-pass membrane protein</topology>
    </subcellularLocation>
</comment>
<gene>
    <name evidence="7" type="ORF">P875_00022080</name>
</gene>
<dbReference type="PROSITE" id="PS50850">
    <property type="entry name" value="MFS"/>
    <property type="match status" value="1"/>
</dbReference>
<feature type="transmembrane region" description="Helical" evidence="5">
    <location>
        <begin position="50"/>
        <end position="71"/>
    </location>
</feature>
<dbReference type="AlphaFoldDB" id="A0A0F0IDR2"/>
<feature type="transmembrane region" description="Helical" evidence="5">
    <location>
        <begin position="241"/>
        <end position="261"/>
    </location>
</feature>
<feature type="transmembrane region" description="Helical" evidence="5">
    <location>
        <begin position="172"/>
        <end position="191"/>
    </location>
</feature>
<feature type="transmembrane region" description="Helical" evidence="5">
    <location>
        <begin position="281"/>
        <end position="299"/>
    </location>
</feature>
<keyword evidence="4 5" id="KW-0472">Membrane</keyword>
<evidence type="ECO:0000256" key="4">
    <source>
        <dbReference type="ARBA" id="ARBA00023136"/>
    </source>
</evidence>
<evidence type="ECO:0000256" key="5">
    <source>
        <dbReference type="SAM" id="Phobius"/>
    </source>
</evidence>
<evidence type="ECO:0000256" key="1">
    <source>
        <dbReference type="ARBA" id="ARBA00004141"/>
    </source>
</evidence>
<name>A0A0F0IDR2_ASPPU</name>
<dbReference type="InterPro" id="IPR011701">
    <property type="entry name" value="MFS"/>
</dbReference>
<dbReference type="SUPFAM" id="SSF103473">
    <property type="entry name" value="MFS general substrate transporter"/>
    <property type="match status" value="1"/>
</dbReference>
<organism evidence="7 8">
    <name type="scientific">Aspergillus parasiticus (strain ATCC 56775 / NRRL 5862 / SRRC 143 / SU-1)</name>
    <dbReference type="NCBI Taxonomy" id="1403190"/>
    <lineage>
        <taxon>Eukaryota</taxon>
        <taxon>Fungi</taxon>
        <taxon>Dikarya</taxon>
        <taxon>Ascomycota</taxon>
        <taxon>Pezizomycotina</taxon>
        <taxon>Eurotiomycetes</taxon>
        <taxon>Eurotiomycetidae</taxon>
        <taxon>Eurotiales</taxon>
        <taxon>Aspergillaceae</taxon>
        <taxon>Aspergillus</taxon>
        <taxon>Aspergillus subgen. Circumdati</taxon>
    </lineage>
</organism>
<dbReference type="Gene3D" id="1.20.1250.20">
    <property type="entry name" value="MFS general substrate transporter like domains"/>
    <property type="match status" value="1"/>
</dbReference>
<feature type="transmembrane region" description="Helical" evidence="5">
    <location>
        <begin position="368"/>
        <end position="388"/>
    </location>
</feature>
<dbReference type="Proteomes" id="UP000033540">
    <property type="component" value="Unassembled WGS sequence"/>
</dbReference>
<feature type="transmembrane region" description="Helical" evidence="5">
    <location>
        <begin position="109"/>
        <end position="132"/>
    </location>
</feature>
<dbReference type="InterPro" id="IPR020846">
    <property type="entry name" value="MFS_dom"/>
</dbReference>
<dbReference type="Gene3D" id="1.20.1720.10">
    <property type="entry name" value="Multidrug resistance protein D"/>
    <property type="match status" value="1"/>
</dbReference>
<evidence type="ECO:0000256" key="3">
    <source>
        <dbReference type="ARBA" id="ARBA00022989"/>
    </source>
</evidence>
<keyword evidence="2 5" id="KW-0812">Transmembrane</keyword>
<feature type="transmembrane region" description="Helical" evidence="5">
    <location>
        <begin position="203"/>
        <end position="221"/>
    </location>
</feature>
<comment type="caution">
    <text evidence="7">The sequence shown here is derived from an EMBL/GenBank/DDBJ whole genome shotgun (WGS) entry which is preliminary data.</text>
</comment>
<feature type="transmembrane region" description="Helical" evidence="5">
    <location>
        <begin position="138"/>
        <end position="160"/>
    </location>
</feature>
<dbReference type="Pfam" id="PF07690">
    <property type="entry name" value="MFS_1"/>
    <property type="match status" value="1"/>
</dbReference>
<dbReference type="GO" id="GO:0016020">
    <property type="term" value="C:membrane"/>
    <property type="evidence" value="ECO:0007669"/>
    <property type="project" value="UniProtKB-SubCell"/>
</dbReference>